<keyword evidence="4 6" id="KW-1133">Transmembrane helix</keyword>
<dbReference type="EMBL" id="DSQD01000209">
    <property type="protein sequence ID" value="HGF88062.1"/>
    <property type="molecule type" value="Genomic_DNA"/>
</dbReference>
<proteinExistence type="predicted"/>
<reference evidence="7" key="1">
    <citation type="journal article" date="2020" name="mSystems">
        <title>Genome- and Community-Level Interaction Insights into Carbon Utilization and Element Cycling Functions of Hydrothermarchaeota in Hydrothermal Sediment.</title>
        <authorList>
            <person name="Zhou Z."/>
            <person name="Liu Y."/>
            <person name="Xu W."/>
            <person name="Pan J."/>
            <person name="Luo Z.H."/>
            <person name="Li M."/>
        </authorList>
    </citation>
    <scope>NUCLEOTIDE SEQUENCE [LARGE SCALE GENOMIC DNA]</scope>
    <source>
        <strain evidence="7">SpSt-38</strain>
    </source>
</reference>
<feature type="transmembrane region" description="Helical" evidence="6">
    <location>
        <begin position="12"/>
        <end position="30"/>
    </location>
</feature>
<dbReference type="GO" id="GO:0005886">
    <property type="term" value="C:plasma membrane"/>
    <property type="evidence" value="ECO:0007669"/>
    <property type="project" value="UniProtKB-SubCell"/>
</dbReference>
<evidence type="ECO:0000256" key="4">
    <source>
        <dbReference type="ARBA" id="ARBA00022989"/>
    </source>
</evidence>
<dbReference type="AlphaFoldDB" id="A0A7C3VN17"/>
<feature type="transmembrane region" description="Helical" evidence="6">
    <location>
        <begin position="85"/>
        <end position="106"/>
    </location>
</feature>
<evidence type="ECO:0000256" key="3">
    <source>
        <dbReference type="ARBA" id="ARBA00022692"/>
    </source>
</evidence>
<dbReference type="GO" id="GO:0022857">
    <property type="term" value="F:transmembrane transporter activity"/>
    <property type="evidence" value="ECO:0007669"/>
    <property type="project" value="InterPro"/>
</dbReference>
<feature type="transmembrane region" description="Helical" evidence="6">
    <location>
        <begin position="126"/>
        <end position="147"/>
    </location>
</feature>
<feature type="transmembrane region" description="Helical" evidence="6">
    <location>
        <begin position="202"/>
        <end position="222"/>
    </location>
</feature>
<feature type="transmembrane region" description="Helical" evidence="6">
    <location>
        <begin position="229"/>
        <end position="246"/>
    </location>
</feature>
<name>A0A7C3VN17_ARCFL</name>
<comment type="caution">
    <text evidence="7">The sequence shown here is derived from an EMBL/GenBank/DDBJ whole genome shotgun (WGS) entry which is preliminary data.</text>
</comment>
<keyword evidence="3 6" id="KW-0812">Transmembrane</keyword>
<sequence length="247" mass="26662">MCNIACSVDEMISVLLTAIFFSFFASAVLLNYKIGRLLNLSFASIFTLGAYLYFFNPTAAALLALISGCAVGAVVSTATRKLSIAEASIVSLGFAIAIEEFLRILYRTSYFLVMESSYVEIIGEAVSVHEITNGAVLALLFLIFTAIHLSRRELKFVEDDWELAEMYGVDTSRIRLLTISISSGFICLSGAILAPTQSVFPSMGWSSTVTAVIIASIAASAGNAGVKKYLLTLPVAIAYTAILRWLF</sequence>
<dbReference type="InterPro" id="IPR001851">
    <property type="entry name" value="ABC_transp_permease"/>
</dbReference>
<feature type="transmembrane region" description="Helical" evidence="6">
    <location>
        <begin position="60"/>
        <end position="78"/>
    </location>
</feature>
<protein>
    <recommendedName>
        <fullName evidence="8">Branched-chain amino acid ABC transporter permease</fullName>
    </recommendedName>
</protein>
<keyword evidence="2" id="KW-1003">Cell membrane</keyword>
<evidence type="ECO:0000313" key="7">
    <source>
        <dbReference type="EMBL" id="HGF88062.1"/>
    </source>
</evidence>
<dbReference type="Pfam" id="PF02653">
    <property type="entry name" value="BPD_transp_2"/>
    <property type="match status" value="1"/>
</dbReference>
<evidence type="ECO:0000256" key="6">
    <source>
        <dbReference type="SAM" id="Phobius"/>
    </source>
</evidence>
<evidence type="ECO:0000256" key="1">
    <source>
        <dbReference type="ARBA" id="ARBA00004651"/>
    </source>
</evidence>
<comment type="subcellular location">
    <subcellularLocation>
        <location evidence="1">Cell membrane</location>
        <topology evidence="1">Multi-pass membrane protein</topology>
    </subcellularLocation>
</comment>
<keyword evidence="5 6" id="KW-0472">Membrane</keyword>
<evidence type="ECO:0000256" key="2">
    <source>
        <dbReference type="ARBA" id="ARBA00022475"/>
    </source>
</evidence>
<gene>
    <name evidence="7" type="ORF">ENR21_06780</name>
</gene>
<accession>A0A7C3VN17</accession>
<evidence type="ECO:0008006" key="8">
    <source>
        <dbReference type="Google" id="ProtNLM"/>
    </source>
</evidence>
<evidence type="ECO:0000256" key="5">
    <source>
        <dbReference type="ARBA" id="ARBA00023136"/>
    </source>
</evidence>
<organism evidence="7">
    <name type="scientific">Archaeoglobus fulgidus</name>
    <dbReference type="NCBI Taxonomy" id="2234"/>
    <lineage>
        <taxon>Archaea</taxon>
        <taxon>Methanobacteriati</taxon>
        <taxon>Methanobacteriota</taxon>
        <taxon>Archaeoglobi</taxon>
        <taxon>Archaeoglobales</taxon>
        <taxon>Archaeoglobaceae</taxon>
        <taxon>Archaeoglobus</taxon>
    </lineage>
</organism>
<feature type="transmembrane region" description="Helical" evidence="6">
    <location>
        <begin position="176"/>
        <end position="196"/>
    </location>
</feature>